<dbReference type="Pfam" id="PF12762">
    <property type="entry name" value="DDE_Tnp_IS1595"/>
    <property type="match status" value="1"/>
</dbReference>
<dbReference type="InterPro" id="IPR024442">
    <property type="entry name" value="Transposase_Zn_ribbon"/>
</dbReference>
<dbReference type="EMBL" id="MRAE01000010">
    <property type="protein sequence ID" value="OOO67170.1"/>
    <property type="molecule type" value="Genomic_DNA"/>
</dbReference>
<dbReference type="SMART" id="SM01126">
    <property type="entry name" value="DDE_Tnp_IS1595"/>
    <property type="match status" value="1"/>
</dbReference>
<gene>
    <name evidence="2" type="ORF">BS638_05680</name>
</gene>
<name>A0A1S9I9Z6_9CLOT</name>
<feature type="domain" description="ISXO2-like transposase" evidence="1">
    <location>
        <begin position="149"/>
        <end position="306"/>
    </location>
</feature>
<comment type="caution">
    <text evidence="2">The sequence shown here is derived from an EMBL/GenBank/DDBJ whole genome shotgun (WGS) entry which is preliminary data.</text>
</comment>
<evidence type="ECO:0000313" key="3">
    <source>
        <dbReference type="Proteomes" id="UP000190256"/>
    </source>
</evidence>
<dbReference type="InterPro" id="IPR024445">
    <property type="entry name" value="Tnp_ISXO2-like"/>
</dbReference>
<proteinExistence type="predicted"/>
<dbReference type="AlphaFoldDB" id="A0A1S9I9Z6"/>
<organism evidence="2 3">
    <name type="scientific">Clostridium tepidum</name>
    <dbReference type="NCBI Taxonomy" id="1962263"/>
    <lineage>
        <taxon>Bacteria</taxon>
        <taxon>Bacillati</taxon>
        <taxon>Bacillota</taxon>
        <taxon>Clostridia</taxon>
        <taxon>Eubacteriales</taxon>
        <taxon>Clostridiaceae</taxon>
        <taxon>Clostridium</taxon>
    </lineage>
</organism>
<evidence type="ECO:0000313" key="2">
    <source>
        <dbReference type="EMBL" id="OOO67170.1"/>
    </source>
</evidence>
<dbReference type="Pfam" id="PF12760">
    <property type="entry name" value="Zn_ribbon_IS1595"/>
    <property type="match status" value="1"/>
</dbReference>
<protein>
    <submittedName>
        <fullName evidence="2">Transposase</fullName>
    </submittedName>
</protein>
<evidence type="ECO:0000259" key="1">
    <source>
        <dbReference type="SMART" id="SM01126"/>
    </source>
</evidence>
<dbReference type="NCBIfam" id="NF033547">
    <property type="entry name" value="transpos_IS1595"/>
    <property type="match status" value="1"/>
</dbReference>
<dbReference type="InterPro" id="IPR051354">
    <property type="entry name" value="Transposase_27_IS1"/>
</dbReference>
<dbReference type="Proteomes" id="UP000190256">
    <property type="component" value="Unassembled WGS sequence"/>
</dbReference>
<reference evidence="2 3" key="1">
    <citation type="submission" date="2016-12" db="EMBL/GenBank/DDBJ databases">
        <title>Clostridium tepidum sp. nov., a close relative of Clostridium sporogenes and Clostridium botulinum Group I.</title>
        <authorList>
            <person name="Dobritsa A.P."/>
            <person name="Kutumbaka K.K."/>
            <person name="Werner K."/>
            <person name="Wiedmann M."/>
            <person name="Asmus A."/>
            <person name="Samadpour M."/>
        </authorList>
    </citation>
    <scope>NUCLEOTIDE SEQUENCE [LARGE SCALE GENOMIC DNA]</scope>
    <source>
        <strain evidence="2 3">IEH 97212</strain>
    </source>
</reference>
<sequence length="343" mass="39962">MTMAGSKDLIEQIQRLPLYQQQHIYSFLEEVLVLGSQVNQITQEVKEFRFAKGKVCPHCGAETVSRNGKYNGKQRYICKSCRKTFTDFTNSATYKSKKTLDKWLKYAKCMINGYSIRKSAEIVGINIATSFFWRHKILDCIRAFFGIGSVEGVIEADEVFFAESFKGTKPSKMPRKSRKRGKQVKKRGISNEQVCIATAIDRQGNLIMELICKGRMTHKELERLYDGRIGDNSILCTDSHKSYVQFAHDFSLDHKRIKRGKHKEGIYHIQHINAVHSKLKKWMNRFNGVATKYISNYMYWFKWIEVFENDKEAIKVKNFMVQSNVAYAYTKTADFREREPIFV</sequence>
<dbReference type="PANTHER" id="PTHR33293:SF1">
    <property type="entry name" value="INSERTION ELEMENT IS1 1 PROTEIN INSB-RELATED"/>
    <property type="match status" value="1"/>
</dbReference>
<dbReference type="PANTHER" id="PTHR33293">
    <property type="entry name" value="INSERTION ELEMENT IS1 1 PROTEIN INSB-RELATED"/>
    <property type="match status" value="1"/>
</dbReference>
<accession>A0A1S9I9Z6</accession>